<evidence type="ECO:0000256" key="1">
    <source>
        <dbReference type="SAM" id="MobiDB-lite"/>
    </source>
</evidence>
<organism evidence="2 3">
    <name type="scientific">Bianquea renquensis</name>
    <dbReference type="NCBI Taxonomy" id="2763661"/>
    <lineage>
        <taxon>Bacteria</taxon>
        <taxon>Bacillati</taxon>
        <taxon>Bacillota</taxon>
        <taxon>Clostridia</taxon>
        <taxon>Eubacteriales</taxon>
        <taxon>Bianqueaceae</taxon>
        <taxon>Bianquea</taxon>
    </lineage>
</organism>
<name>A0A926I1E3_9FIRM</name>
<feature type="region of interest" description="Disordered" evidence="1">
    <location>
        <begin position="62"/>
        <end position="83"/>
    </location>
</feature>
<evidence type="ECO:0000313" key="2">
    <source>
        <dbReference type="EMBL" id="MBC8543200.1"/>
    </source>
</evidence>
<dbReference type="AlphaFoldDB" id="A0A926I1E3"/>
<dbReference type="EMBL" id="JACRSQ010000007">
    <property type="protein sequence ID" value="MBC8543200.1"/>
    <property type="molecule type" value="Genomic_DNA"/>
</dbReference>
<reference evidence="2" key="1">
    <citation type="submission" date="2020-08" db="EMBL/GenBank/DDBJ databases">
        <title>Genome public.</title>
        <authorList>
            <person name="Liu C."/>
            <person name="Sun Q."/>
        </authorList>
    </citation>
    <scope>NUCLEOTIDE SEQUENCE</scope>
    <source>
        <strain evidence="2">NSJ-32</strain>
    </source>
</reference>
<comment type="caution">
    <text evidence="2">The sequence shown here is derived from an EMBL/GenBank/DDBJ whole genome shotgun (WGS) entry which is preliminary data.</text>
</comment>
<keyword evidence="3" id="KW-1185">Reference proteome</keyword>
<protein>
    <submittedName>
        <fullName evidence="2">Uncharacterized protein</fullName>
    </submittedName>
</protein>
<proteinExistence type="predicted"/>
<accession>A0A926I1E3</accession>
<dbReference type="Proteomes" id="UP000657006">
    <property type="component" value="Unassembled WGS sequence"/>
</dbReference>
<dbReference type="RefSeq" id="WP_249289588.1">
    <property type="nucleotide sequence ID" value="NZ_JACRSQ010000007.1"/>
</dbReference>
<evidence type="ECO:0000313" key="3">
    <source>
        <dbReference type="Proteomes" id="UP000657006"/>
    </source>
</evidence>
<sequence>MQKERNPQVNGMNFFVIRDEKKAALPAEQTPNVLEPVQAPLQSQSFPVVSEKPLDNWFSQEQVLPPQADGEKGTAQVRSRRYDPEAHRMARQRVYASRGMRSRRYGRDVAAAEHKRGPSLCSVNQIIGVAVILFGIYCCKELGPSNSQDLLAQIQRNVTVNWTWEDIASLWRETDFVEVWKSLWP</sequence>
<gene>
    <name evidence="2" type="ORF">H8730_06555</name>
</gene>